<name>A0A8H7J9Q1_9PLEO</name>
<dbReference type="AlphaFoldDB" id="A0A8H7J9Q1"/>
<evidence type="ECO:0000313" key="3">
    <source>
        <dbReference type="EMBL" id="KAF9698133.1"/>
    </source>
</evidence>
<dbReference type="SMART" id="SM00220">
    <property type="entry name" value="S_TKc"/>
    <property type="match status" value="1"/>
</dbReference>
<dbReference type="PROSITE" id="PS50011">
    <property type="entry name" value="PROTEIN_KINASE_DOM"/>
    <property type="match status" value="1"/>
</dbReference>
<feature type="signal peptide" evidence="1">
    <location>
        <begin position="1"/>
        <end position="20"/>
    </location>
</feature>
<comment type="caution">
    <text evidence="3">The sequence shown here is derived from an EMBL/GenBank/DDBJ whole genome shotgun (WGS) entry which is preliminary data.</text>
</comment>
<keyword evidence="4" id="KW-1185">Reference proteome</keyword>
<dbReference type="InterPro" id="IPR053235">
    <property type="entry name" value="Ser_Thr_kinase"/>
</dbReference>
<dbReference type="OrthoDB" id="310217at2759"/>
<dbReference type="InterPro" id="IPR011009">
    <property type="entry name" value="Kinase-like_dom_sf"/>
</dbReference>
<dbReference type="SUPFAM" id="SSF56112">
    <property type="entry name" value="Protein kinase-like (PK-like)"/>
    <property type="match status" value="1"/>
</dbReference>
<dbReference type="GO" id="GO:0005524">
    <property type="term" value="F:ATP binding"/>
    <property type="evidence" value="ECO:0007669"/>
    <property type="project" value="InterPro"/>
</dbReference>
<feature type="chain" id="PRO_5034017550" description="Protein kinase domain-containing protein" evidence="1">
    <location>
        <begin position="21"/>
        <end position="451"/>
    </location>
</feature>
<sequence>MIFWAVLLIREFLDMLKVYAEPERCRSTVAQEELVVQTEANGTITQSIAYPNHKDRGLIKRGVAKNNVDRTLNDTVAKNNEAYKRQKIPVKSKDVKEETKSNKLYDTFHERWDKERVLGVGGDGVVYLYRLRKQQSKCIAVKVPRQNSIPARRDLAKEIKNLCLFDPHDHVLGLNYSVNDWWPCGPAMFLPICDLGDLISYRESWCAQQAWERKPERVSEITMWKLFRDMVLALNYIHHELGIRYVHNDFKPANVLAVTPPDHTDKTLPEQPIFKLADFARLTPWPTPKGQRSQGFDGTPEYAPPEREQIAPIHPSADIWGLGATLQFMALGIHPTQSRKAFILNRKAQGKTHPELEDNREWTTEYWRIRIPTIFRPIDVTKAVLYKEHDLEVSIKDYQPYSESLGYWYAQLWKPLAKRPKASKLVWLVIPQMDDQIESIKKMRQAEKVSE</sequence>
<dbReference type="PANTHER" id="PTHR24361">
    <property type="entry name" value="MITOGEN-ACTIVATED KINASE KINASE KINASE"/>
    <property type="match status" value="1"/>
</dbReference>
<dbReference type="EMBL" id="RZGK01000006">
    <property type="protein sequence ID" value="KAF9698133.1"/>
    <property type="molecule type" value="Genomic_DNA"/>
</dbReference>
<dbReference type="Proteomes" id="UP000651452">
    <property type="component" value="Unassembled WGS sequence"/>
</dbReference>
<dbReference type="CDD" id="cd00180">
    <property type="entry name" value="PKc"/>
    <property type="match status" value="1"/>
</dbReference>
<keyword evidence="1" id="KW-0732">Signal</keyword>
<gene>
    <name evidence="3" type="ORF">EKO04_003569</name>
</gene>
<dbReference type="GO" id="GO:0005737">
    <property type="term" value="C:cytoplasm"/>
    <property type="evidence" value="ECO:0007669"/>
    <property type="project" value="TreeGrafter"/>
</dbReference>
<dbReference type="GO" id="GO:0004674">
    <property type="term" value="F:protein serine/threonine kinase activity"/>
    <property type="evidence" value="ECO:0007669"/>
    <property type="project" value="TreeGrafter"/>
</dbReference>
<organism evidence="3 4">
    <name type="scientific">Ascochyta lentis</name>
    <dbReference type="NCBI Taxonomy" id="205686"/>
    <lineage>
        <taxon>Eukaryota</taxon>
        <taxon>Fungi</taxon>
        <taxon>Dikarya</taxon>
        <taxon>Ascomycota</taxon>
        <taxon>Pezizomycotina</taxon>
        <taxon>Dothideomycetes</taxon>
        <taxon>Pleosporomycetidae</taxon>
        <taxon>Pleosporales</taxon>
        <taxon>Pleosporineae</taxon>
        <taxon>Didymellaceae</taxon>
        <taxon>Ascochyta</taxon>
    </lineage>
</organism>
<dbReference type="Pfam" id="PF00069">
    <property type="entry name" value="Pkinase"/>
    <property type="match status" value="1"/>
</dbReference>
<feature type="domain" description="Protein kinase" evidence="2">
    <location>
        <begin position="112"/>
        <end position="451"/>
    </location>
</feature>
<proteinExistence type="predicted"/>
<protein>
    <recommendedName>
        <fullName evidence="2">Protein kinase domain-containing protein</fullName>
    </recommendedName>
</protein>
<accession>A0A8H7J9Q1</accession>
<dbReference type="Gene3D" id="1.10.510.10">
    <property type="entry name" value="Transferase(Phosphotransferase) domain 1"/>
    <property type="match status" value="1"/>
</dbReference>
<evidence type="ECO:0000256" key="1">
    <source>
        <dbReference type="SAM" id="SignalP"/>
    </source>
</evidence>
<evidence type="ECO:0000259" key="2">
    <source>
        <dbReference type="PROSITE" id="PS50011"/>
    </source>
</evidence>
<reference evidence="3" key="2">
    <citation type="submission" date="2020-09" db="EMBL/GenBank/DDBJ databases">
        <title>Reference genome assembly for Australian Ascochyta lentis isolate Al4.</title>
        <authorList>
            <person name="Lee R.C."/>
            <person name="Farfan-Caceres L.M."/>
            <person name="Debler J.W."/>
            <person name="Williams A.H."/>
            <person name="Henares B.M."/>
        </authorList>
    </citation>
    <scope>NUCLEOTIDE SEQUENCE</scope>
    <source>
        <strain evidence="3">Al4</strain>
    </source>
</reference>
<evidence type="ECO:0000313" key="4">
    <source>
        <dbReference type="Proteomes" id="UP000651452"/>
    </source>
</evidence>
<reference evidence="3" key="1">
    <citation type="submission" date="2018-12" db="EMBL/GenBank/DDBJ databases">
        <authorList>
            <person name="Syme R.A."/>
            <person name="Farfan-Caceres L."/>
            <person name="Lichtenzveig J."/>
        </authorList>
    </citation>
    <scope>NUCLEOTIDE SEQUENCE</scope>
    <source>
        <strain evidence="3">Al4</strain>
    </source>
</reference>
<dbReference type="InterPro" id="IPR000719">
    <property type="entry name" value="Prot_kinase_dom"/>
</dbReference>